<feature type="compositionally biased region" description="Low complexity" evidence="1">
    <location>
        <begin position="917"/>
        <end position="931"/>
    </location>
</feature>
<name>A0ABR0ER85_ZASCE</name>
<feature type="region of interest" description="Disordered" evidence="1">
    <location>
        <begin position="826"/>
        <end position="865"/>
    </location>
</feature>
<feature type="compositionally biased region" description="Polar residues" evidence="1">
    <location>
        <begin position="233"/>
        <end position="260"/>
    </location>
</feature>
<feature type="compositionally biased region" description="Polar residues" evidence="1">
    <location>
        <begin position="194"/>
        <end position="215"/>
    </location>
</feature>
<feature type="compositionally biased region" description="Low complexity" evidence="1">
    <location>
        <begin position="89"/>
        <end position="117"/>
    </location>
</feature>
<proteinExistence type="predicted"/>
<feature type="region of interest" description="Disordered" evidence="1">
    <location>
        <begin position="877"/>
        <end position="992"/>
    </location>
</feature>
<feature type="compositionally biased region" description="Basic and acidic residues" evidence="1">
    <location>
        <begin position="10"/>
        <end position="33"/>
    </location>
</feature>
<feature type="compositionally biased region" description="Low complexity" evidence="1">
    <location>
        <begin position="790"/>
        <end position="799"/>
    </location>
</feature>
<feature type="region of interest" description="Disordered" evidence="1">
    <location>
        <begin position="381"/>
        <end position="403"/>
    </location>
</feature>
<organism evidence="2 3">
    <name type="scientific">Zasmidium cellare</name>
    <name type="common">Wine cellar mold</name>
    <name type="synonym">Racodium cellare</name>
    <dbReference type="NCBI Taxonomy" id="395010"/>
    <lineage>
        <taxon>Eukaryota</taxon>
        <taxon>Fungi</taxon>
        <taxon>Dikarya</taxon>
        <taxon>Ascomycota</taxon>
        <taxon>Pezizomycotina</taxon>
        <taxon>Dothideomycetes</taxon>
        <taxon>Dothideomycetidae</taxon>
        <taxon>Mycosphaerellales</taxon>
        <taxon>Mycosphaerellaceae</taxon>
        <taxon>Zasmidium</taxon>
    </lineage>
</organism>
<feature type="region of interest" description="Disordered" evidence="1">
    <location>
        <begin position="573"/>
        <end position="643"/>
    </location>
</feature>
<gene>
    <name evidence="2" type="ORF">PRZ48_004523</name>
</gene>
<feature type="region of interest" description="Disordered" evidence="1">
    <location>
        <begin position="89"/>
        <end position="260"/>
    </location>
</feature>
<feature type="compositionally biased region" description="Acidic residues" evidence="1">
    <location>
        <begin position="742"/>
        <end position="753"/>
    </location>
</feature>
<feature type="compositionally biased region" description="Polar residues" evidence="1">
    <location>
        <begin position="902"/>
        <end position="911"/>
    </location>
</feature>
<dbReference type="SUPFAM" id="SSF50729">
    <property type="entry name" value="PH domain-like"/>
    <property type="match status" value="1"/>
</dbReference>
<reference evidence="2 3" key="1">
    <citation type="journal article" date="2023" name="G3 (Bethesda)">
        <title>A chromosome-level genome assembly of Zasmidium syzygii isolated from banana leaves.</title>
        <authorList>
            <person name="van Westerhoven A.C."/>
            <person name="Mehrabi R."/>
            <person name="Talebi R."/>
            <person name="Steentjes M.B.F."/>
            <person name="Corcolon B."/>
            <person name="Chong P.A."/>
            <person name="Kema G.H.J."/>
            <person name="Seidl M.F."/>
        </authorList>
    </citation>
    <scope>NUCLEOTIDE SEQUENCE [LARGE SCALE GENOMIC DNA]</scope>
    <source>
        <strain evidence="2 3">P124</strain>
    </source>
</reference>
<dbReference type="InterPro" id="IPR011993">
    <property type="entry name" value="PH-like_dom_sf"/>
</dbReference>
<feature type="region of interest" description="Disordered" evidence="1">
    <location>
        <begin position="1"/>
        <end position="75"/>
    </location>
</feature>
<feature type="compositionally biased region" description="Polar residues" evidence="1">
    <location>
        <begin position="154"/>
        <end position="186"/>
    </location>
</feature>
<evidence type="ECO:0000313" key="3">
    <source>
        <dbReference type="Proteomes" id="UP001305779"/>
    </source>
</evidence>
<feature type="compositionally biased region" description="Polar residues" evidence="1">
    <location>
        <begin position="951"/>
        <end position="977"/>
    </location>
</feature>
<feature type="compositionally biased region" description="Basic and acidic residues" evidence="1">
    <location>
        <begin position="826"/>
        <end position="843"/>
    </location>
</feature>
<dbReference type="Proteomes" id="UP001305779">
    <property type="component" value="Unassembled WGS sequence"/>
</dbReference>
<sequence length="1127" mass="119913">MSNKRQAGGRHTEDVARYGGFKDQKFDHDDTPDALKPQKATAAQLARRKIATTKKPSHARPTEPVNPLPQVPSAFTKSYNQNFSFQFGASSQAQSQNSTTSTFQFGASAPAASAQPQDEMQQRISFGNTNSPQQQGGGFGGFGGFGANQNQQQSTFGVPQQNGGFGSNQTPSQNGTSTLGQHQQNGAIGGFGPTQPQQQNAMSQNPAPNGNSSIGQAFFANTIFQPSKKPGTKPSTSQPAQQQNGNATSQSGAPKANSSVGQDFFQNTVFQPSKKPATLDITRPPYYQNVPVASSSPAPTGNGSFNLTKFLQFGREPGTSVVKQPQDGMDVDQVGNTQQGQRDTAKILNASALFGNIRLDNVQDGSNLPDGLDIQMGRVQNASGIPNNSQNPSQIPDTSDAMDRVQNTSDVESAEANNPTPVQQGDQYPLDVEFADADEYDGDTVSTCIPRTSLSDRAIGETTGMTDWLQIAEINDKSLASAPPVVANAAAKPRSIFDRLEPAAQAKILASKKAESPEATTPVQKPRSIMERLEPEVRAMIASQSNPQPNSHQQDMVQNYTIGEINDQFLASAPPVSSVSQPEQTPTEVQTPAPQPIGEIQTAPQPPQQPVGSGSEAGNNIGEITDTILASPAPTEGKGKGKKTVDELAAAFKGPAAASVKGLSREQKSRFKSLNQGLTAWARKQNQVRDFTAICQYYIEEAAKIRGEEAAPSPQSPGPEKRPKPNEPVKSANTPVKNGPFTEDDADEVDESAGSETTRKLGGPTPKLPDSTSSASKLFSSTLDNSNGQPAAPTAPATATVAPPAFKLPTFTAPASGNSFLSAFGKKADAEGEKERKKRKAEDYDSDDETPEEWEKRDREVQEAKRQKIMEAAKSAGGFEYARKTSPAKPVTATDVEKAQGPGNNTWTPQTPIKFGATTTDTSTTPAFAPPKTGLLGASNAEAGKLAPPTTGFNASLETSRATTPGVTTDGEPSTTAEAEGTADGEPSEDQQDVQMTDLTALLPEEQGANEVLKEIPNLKSKKLVAGDDGKPKWVSKGDGRAYVLKHKKTGKTRLLQRVGLNQLALNYEPVKGMTYALHPKKETMVTATFFDHLHCNPAKLDRFFLSCSNPEQAKELCRFLTEGALQ</sequence>
<feature type="compositionally biased region" description="Acidic residues" evidence="1">
    <location>
        <begin position="981"/>
        <end position="992"/>
    </location>
</feature>
<keyword evidence="3" id="KW-1185">Reference proteome</keyword>
<dbReference type="Gene3D" id="2.30.29.30">
    <property type="entry name" value="Pleckstrin-homology domain (PH domain)/Phosphotyrosine-binding domain (PTB)"/>
    <property type="match status" value="1"/>
</dbReference>
<comment type="caution">
    <text evidence="2">The sequence shown here is derived from an EMBL/GenBank/DDBJ whole genome shotgun (WGS) entry which is preliminary data.</text>
</comment>
<feature type="region of interest" description="Disordered" evidence="1">
    <location>
        <begin position="707"/>
        <end position="799"/>
    </location>
</feature>
<feature type="compositionally biased region" description="Basic residues" evidence="1">
    <location>
        <begin position="46"/>
        <end position="58"/>
    </location>
</feature>
<evidence type="ECO:0008006" key="4">
    <source>
        <dbReference type="Google" id="ProtNLM"/>
    </source>
</evidence>
<feature type="compositionally biased region" description="Polar residues" evidence="1">
    <location>
        <begin position="381"/>
        <end position="397"/>
    </location>
</feature>
<feature type="compositionally biased region" description="Low complexity" evidence="1">
    <location>
        <begin position="771"/>
        <end position="783"/>
    </location>
</feature>
<accession>A0ABR0ER85</accession>
<feature type="compositionally biased region" description="Basic and acidic residues" evidence="1">
    <location>
        <begin position="853"/>
        <end position="865"/>
    </location>
</feature>
<dbReference type="EMBL" id="JAXOVC010000003">
    <property type="protein sequence ID" value="KAK4503608.1"/>
    <property type="molecule type" value="Genomic_DNA"/>
</dbReference>
<protein>
    <recommendedName>
        <fullName evidence="4">RanBD1 domain-containing protein</fullName>
    </recommendedName>
</protein>
<feature type="compositionally biased region" description="Polar residues" evidence="1">
    <location>
        <begin position="118"/>
        <end position="132"/>
    </location>
</feature>
<feature type="compositionally biased region" description="Polar residues" evidence="1">
    <location>
        <begin position="581"/>
        <end position="592"/>
    </location>
</feature>
<feature type="compositionally biased region" description="Gly residues" evidence="1">
    <location>
        <begin position="135"/>
        <end position="146"/>
    </location>
</feature>
<evidence type="ECO:0000313" key="2">
    <source>
        <dbReference type="EMBL" id="KAK4503608.1"/>
    </source>
</evidence>
<evidence type="ECO:0000256" key="1">
    <source>
        <dbReference type="SAM" id="MobiDB-lite"/>
    </source>
</evidence>